<sequence>MSQPTTSHNEKVRRGEWTMDEKKNKFCDYILDLLTSKRTRLCIEQNYSMIQIKDEVEAELNIPHHAQGSPQPNEEPSTAMGYNNSEAKNEAPVPDCESVWVSNCKRHLIEYREEANEAICDDLTEQTDLEEIHLRVYCAASTTIEQSDLKINTEANSTHRKL</sequence>
<comment type="caution">
    <text evidence="2">The sequence shown here is derived from an EMBL/GenBank/DDBJ whole genome shotgun (WGS) entry which is preliminary data.</text>
</comment>
<gene>
    <name evidence="2" type="ORF">HHI36_022431</name>
</gene>
<protein>
    <submittedName>
        <fullName evidence="2">Uncharacterized protein</fullName>
    </submittedName>
</protein>
<feature type="region of interest" description="Disordered" evidence="1">
    <location>
        <begin position="64"/>
        <end position="88"/>
    </location>
</feature>
<feature type="compositionally biased region" description="Polar residues" evidence="1">
    <location>
        <begin position="68"/>
        <end position="86"/>
    </location>
</feature>
<name>A0ABD2N0L2_9CUCU</name>
<dbReference type="AlphaFoldDB" id="A0ABD2N0L2"/>
<dbReference type="EMBL" id="JABFTP020000042">
    <property type="protein sequence ID" value="KAL3271962.1"/>
    <property type="molecule type" value="Genomic_DNA"/>
</dbReference>
<evidence type="ECO:0000313" key="2">
    <source>
        <dbReference type="EMBL" id="KAL3271962.1"/>
    </source>
</evidence>
<proteinExistence type="predicted"/>
<dbReference type="Proteomes" id="UP001516400">
    <property type="component" value="Unassembled WGS sequence"/>
</dbReference>
<evidence type="ECO:0000313" key="3">
    <source>
        <dbReference type="Proteomes" id="UP001516400"/>
    </source>
</evidence>
<accession>A0ABD2N0L2</accession>
<keyword evidence="3" id="KW-1185">Reference proteome</keyword>
<reference evidence="2 3" key="1">
    <citation type="journal article" date="2021" name="BMC Biol.">
        <title>Horizontally acquired antibacterial genes associated with adaptive radiation of ladybird beetles.</title>
        <authorList>
            <person name="Li H.S."/>
            <person name="Tang X.F."/>
            <person name="Huang Y.H."/>
            <person name="Xu Z.Y."/>
            <person name="Chen M.L."/>
            <person name="Du X.Y."/>
            <person name="Qiu B.Y."/>
            <person name="Chen P.T."/>
            <person name="Zhang W."/>
            <person name="Slipinski A."/>
            <person name="Escalona H.E."/>
            <person name="Waterhouse R.M."/>
            <person name="Zwick A."/>
            <person name="Pang H."/>
        </authorList>
    </citation>
    <scope>NUCLEOTIDE SEQUENCE [LARGE SCALE GENOMIC DNA]</scope>
    <source>
        <strain evidence="2">SYSU2018</strain>
    </source>
</reference>
<evidence type="ECO:0000256" key="1">
    <source>
        <dbReference type="SAM" id="MobiDB-lite"/>
    </source>
</evidence>
<organism evidence="2 3">
    <name type="scientific">Cryptolaemus montrouzieri</name>
    <dbReference type="NCBI Taxonomy" id="559131"/>
    <lineage>
        <taxon>Eukaryota</taxon>
        <taxon>Metazoa</taxon>
        <taxon>Ecdysozoa</taxon>
        <taxon>Arthropoda</taxon>
        <taxon>Hexapoda</taxon>
        <taxon>Insecta</taxon>
        <taxon>Pterygota</taxon>
        <taxon>Neoptera</taxon>
        <taxon>Endopterygota</taxon>
        <taxon>Coleoptera</taxon>
        <taxon>Polyphaga</taxon>
        <taxon>Cucujiformia</taxon>
        <taxon>Coccinelloidea</taxon>
        <taxon>Coccinellidae</taxon>
        <taxon>Scymninae</taxon>
        <taxon>Scymnini</taxon>
        <taxon>Cryptolaemus</taxon>
    </lineage>
</organism>